<gene>
    <name evidence="1" type="ORF">GWO12_01130</name>
</gene>
<dbReference type="Proteomes" id="UP000702544">
    <property type="component" value="Unassembled WGS sequence"/>
</dbReference>
<evidence type="ECO:0000313" key="2">
    <source>
        <dbReference type="Proteomes" id="UP000702544"/>
    </source>
</evidence>
<organism evidence="1 2">
    <name type="scientific">Candidatus Kutchimonas denitrificans</name>
    <dbReference type="NCBI Taxonomy" id="3056748"/>
    <lineage>
        <taxon>Bacteria</taxon>
        <taxon>Pseudomonadati</taxon>
        <taxon>Gemmatimonadota</taxon>
        <taxon>Gemmatimonadia</taxon>
        <taxon>Candidatus Palauibacterales</taxon>
        <taxon>Candidatus Palauibacteraceae</taxon>
        <taxon>Candidatus Kutchimonas</taxon>
    </lineage>
</organism>
<name>A0AAE4Z627_9BACT</name>
<accession>A0AAE4Z627</accession>
<proteinExistence type="predicted"/>
<sequence>MAALAIAVAVLAGCDNVEWGGVRVDVREPVYERADTADALPDSLERLEPLEMPTGPLLFHVRRLDTIGHATIEPVLELAAGGPREVGPERAERAEEYTAAFLERYYGSDHLYALFRDGARVGTFFVGEANVAGSGLCVVLGAEGHVELRPPLDTLSEFVAWHHGTRFGGDSLTVPATRRDMASLSQILARRGVQEGDVPGAWRIRAPADLRALNVGTGDYGLAATFVVGDSLGSGSPPDSAGSVFLVADYAPASGFFTLFFDADWYGPGGKRALRWIDALDLLGDQRPEWLLRGYGDASNWYELVASRDTTWGVVWTSRRPVCEAQAPEVETAADAGR</sequence>
<reference evidence="1 2" key="1">
    <citation type="submission" date="2020-01" db="EMBL/GenBank/DDBJ databases">
        <title>Genomes assembled from Gulf of Kutch pelagic sediment metagenomes.</title>
        <authorList>
            <person name="Chandrashekar M."/>
            <person name="Mahajan M.S."/>
            <person name="Dave K.J."/>
            <person name="Vatsa P."/>
            <person name="Nathani N.M."/>
        </authorList>
    </citation>
    <scope>NUCLEOTIDE SEQUENCE [LARGE SCALE GENOMIC DNA]</scope>
    <source>
        <strain evidence="1">KS3-K002</strain>
    </source>
</reference>
<dbReference type="EMBL" id="JAACAK010000009">
    <property type="protein sequence ID" value="NIR73708.1"/>
    <property type="molecule type" value="Genomic_DNA"/>
</dbReference>
<evidence type="ECO:0000313" key="1">
    <source>
        <dbReference type="EMBL" id="NIR73708.1"/>
    </source>
</evidence>
<dbReference type="AlphaFoldDB" id="A0AAE4Z627"/>
<comment type="caution">
    <text evidence="1">The sequence shown here is derived from an EMBL/GenBank/DDBJ whole genome shotgun (WGS) entry which is preliminary data.</text>
</comment>
<protein>
    <submittedName>
        <fullName evidence="1">Uncharacterized protein</fullName>
    </submittedName>
</protein>